<accession>A0ABN5I9T8</accession>
<evidence type="ECO:0008006" key="3">
    <source>
        <dbReference type="Google" id="ProtNLM"/>
    </source>
</evidence>
<evidence type="ECO:0000313" key="2">
    <source>
        <dbReference type="Proteomes" id="UP000238413"/>
    </source>
</evidence>
<gene>
    <name evidence="1" type="ORF">C4B68_33950</name>
</gene>
<organism evidence="1 2">
    <name type="scientific">Streptomyces dengpaensis</name>
    <dbReference type="NCBI Taxonomy" id="2049881"/>
    <lineage>
        <taxon>Bacteria</taxon>
        <taxon>Bacillati</taxon>
        <taxon>Actinomycetota</taxon>
        <taxon>Actinomycetes</taxon>
        <taxon>Kitasatosporales</taxon>
        <taxon>Streptomycetaceae</taxon>
        <taxon>Streptomyces</taxon>
    </lineage>
</organism>
<proteinExistence type="predicted"/>
<dbReference type="Proteomes" id="UP000238413">
    <property type="component" value="Chromosome"/>
</dbReference>
<name>A0ABN5I9T8_9ACTN</name>
<dbReference type="InterPro" id="IPR044548">
    <property type="entry name" value="AF0060_NTP-PPase_MazG-like"/>
</dbReference>
<reference evidence="1 2" key="1">
    <citation type="submission" date="2018-02" db="EMBL/GenBank/DDBJ databases">
        <title>Complete genome sequence of Streptomyces dengpaensis, the producer of angucyclines.</title>
        <authorList>
            <person name="Yumei L."/>
        </authorList>
    </citation>
    <scope>NUCLEOTIDE SEQUENCE [LARGE SCALE GENOMIC DNA]</scope>
    <source>
        <strain evidence="1 2">XZHG99</strain>
    </source>
</reference>
<protein>
    <recommendedName>
        <fullName evidence="3">NTP pyrophosphohydrolase MazG putative catalytic core domain-containing protein</fullName>
    </recommendedName>
</protein>
<dbReference type="RefSeq" id="WP_099500337.1">
    <property type="nucleotide sequence ID" value="NZ_CP026652.1"/>
</dbReference>
<keyword evidence="2" id="KW-1185">Reference proteome</keyword>
<dbReference type="Gene3D" id="1.10.287.1080">
    <property type="entry name" value="MazG-like"/>
    <property type="match status" value="1"/>
</dbReference>
<dbReference type="EMBL" id="CP026652">
    <property type="protein sequence ID" value="AVH59957.1"/>
    <property type="molecule type" value="Genomic_DNA"/>
</dbReference>
<evidence type="ECO:0000313" key="1">
    <source>
        <dbReference type="EMBL" id="AVH59957.1"/>
    </source>
</evidence>
<dbReference type="CDD" id="cd11533">
    <property type="entry name" value="NTP-PPase_Af0060_like"/>
    <property type="match status" value="1"/>
</dbReference>
<sequence>MLSTDQWATIRGLVAWLDSENGRSQQEITLRILKLTEEVGEAGQAWIGVTGQNPRKGVTHDRADVADELCDVIVTAAVALASVIDDPAGHLNVKLAKIAARSGVDA</sequence>
<dbReference type="SUPFAM" id="SSF101386">
    <property type="entry name" value="all-alpha NTP pyrophosphatases"/>
    <property type="match status" value="1"/>
</dbReference>